<gene>
    <name evidence="1" type="ORF">J057_10391</name>
</gene>
<keyword evidence="2" id="KW-1185">Reference proteome</keyword>
<proteinExistence type="predicted"/>
<organism evidence="1 2">
    <name type="scientific">Marinobacter nanhaiticus D15-8W</name>
    <dbReference type="NCBI Taxonomy" id="626887"/>
    <lineage>
        <taxon>Bacteria</taxon>
        <taxon>Pseudomonadati</taxon>
        <taxon>Pseudomonadota</taxon>
        <taxon>Gammaproteobacteria</taxon>
        <taxon>Pseudomonadales</taxon>
        <taxon>Marinobacteraceae</taxon>
        <taxon>Marinobacter</taxon>
    </lineage>
</organism>
<dbReference type="STRING" id="626887.J057_10391"/>
<dbReference type="EMBL" id="APLQ01000011">
    <property type="protein sequence ID" value="ENO15753.1"/>
    <property type="molecule type" value="Genomic_DNA"/>
</dbReference>
<dbReference type="Proteomes" id="UP000013165">
    <property type="component" value="Unassembled WGS sequence"/>
</dbReference>
<evidence type="ECO:0000313" key="1">
    <source>
        <dbReference type="EMBL" id="ENO15753.1"/>
    </source>
</evidence>
<comment type="caution">
    <text evidence="1">The sequence shown here is derived from an EMBL/GenBank/DDBJ whole genome shotgun (WGS) entry which is preliminary data.</text>
</comment>
<dbReference type="RefSeq" id="WP_004580044.1">
    <property type="nucleotide sequence ID" value="NZ_AP028878.1"/>
</dbReference>
<sequence length="149" mass="15957">MITRENLPKSYVPYESLVICSNTMKGGGHIVAVGDELPLVIGSGEKPQIWLQAIRNPETKEFVSIVEASVSKHPAVELLEKHGSIEITIENKIVLVVRQESPEKGVVTQMDLRPIGLNLYGDESSLKVGGSNFANNTMSGGGVLIGFGG</sequence>
<dbReference type="HOGENOM" id="CLU_1747445_0_0_6"/>
<protein>
    <submittedName>
        <fullName evidence="1">Uncharacterized protein</fullName>
    </submittedName>
</protein>
<dbReference type="OrthoDB" id="1495082at2"/>
<reference evidence="1 2" key="1">
    <citation type="journal article" date="2013" name="Genome Announc.">
        <title>Genome Sequence of the Polycyclic Aromatic Hydrocarbon-Degrading Bacterium Strain Marinobacter nanhaiticus D15-8WT.</title>
        <authorList>
            <person name="Cui Z."/>
            <person name="Gao W."/>
            <person name="Li Q."/>
            <person name="Xu G."/>
            <person name="Zheng L."/>
        </authorList>
    </citation>
    <scope>NUCLEOTIDE SEQUENCE [LARGE SCALE GENOMIC DNA]</scope>
    <source>
        <strain evidence="1 2">D15-8W</strain>
    </source>
</reference>
<dbReference type="AlphaFoldDB" id="N6X3X5"/>
<name>N6X3X5_9GAMM</name>
<accession>N6X3X5</accession>
<evidence type="ECO:0000313" key="2">
    <source>
        <dbReference type="Proteomes" id="UP000013165"/>
    </source>
</evidence>